<protein>
    <submittedName>
        <fullName evidence="1">Uncharacterized protein</fullName>
    </submittedName>
</protein>
<dbReference type="AlphaFoldDB" id="A0A2V0RIE1"/>
<name>A0A2V0RIE1_9ZZZZ</name>
<reference evidence="1" key="1">
    <citation type="submission" date="2017-04" db="EMBL/GenBank/DDBJ databases">
        <title>Unveiling RNA virosphere associated with marine microorganisms.</title>
        <authorList>
            <person name="Urayama S."/>
            <person name="Takaki Y."/>
            <person name="Nishi S."/>
            <person name="Yoshida Y."/>
            <person name="Deguchi S."/>
            <person name="Takai K."/>
            <person name="Nunoura T."/>
        </authorList>
    </citation>
    <scope>NUCLEOTIDE SEQUENCE</scope>
</reference>
<proteinExistence type="predicted"/>
<accession>A0A2V0RIE1</accession>
<dbReference type="EMBL" id="BDQA01000470">
    <property type="protein sequence ID" value="GBH21945.1"/>
    <property type="molecule type" value="Genomic_RNA"/>
</dbReference>
<comment type="caution">
    <text evidence="1">The sequence shown here is derived from an EMBL/GenBank/DDBJ whole genome shotgun (WGS) entry which is preliminary data.</text>
</comment>
<organism evidence="1">
    <name type="scientific">viral metagenome</name>
    <dbReference type="NCBI Taxonomy" id="1070528"/>
    <lineage>
        <taxon>unclassified sequences</taxon>
        <taxon>metagenomes</taxon>
        <taxon>organismal metagenomes</taxon>
    </lineage>
</organism>
<evidence type="ECO:0000313" key="1">
    <source>
        <dbReference type="EMBL" id="GBH21945.1"/>
    </source>
</evidence>
<sequence>MDNHTILCGDNGLYERLRKEVGRRVKGSMGVLKEVRHHLTPASSGGVTFHGCAEQGGQLEVISSSGRPTAFTSAPTTLVDSSVDINANAANRVFDGDIVVMKRVSLLDTRADDSKSGLIHGAVTQRIGAKYNHTIGGVLNTIVTPVGGAMQVSDMRRFSVAGSFGMTGAGCRKASVVSPYFGLTGSRHRDGGGHSIDNDDLPIGASLVTAGTPILTVESPYVTGVEYHAPSCGIGGTVTMTVRYACSAGANPSFTLTGIGQDGRRVDLAVASGDVTDTNEVHGITISASASDHNLRLGAAYLTASRDITMHSSNGVLANGNSDRSDLQCLISAEGLGSNDVVTFEGAALYVGSSTEPSLVSEATDAEVDLDAIVKEYNAAAADAAMGDGAESSRSGYGGY</sequence>